<organism evidence="1 2">
    <name type="scientific">Ochrobactrum soli</name>
    <dbReference type="NCBI Taxonomy" id="2448455"/>
    <lineage>
        <taxon>Bacteria</taxon>
        <taxon>Pseudomonadati</taxon>
        <taxon>Pseudomonadota</taxon>
        <taxon>Alphaproteobacteria</taxon>
        <taxon>Hyphomicrobiales</taxon>
        <taxon>Brucellaceae</taxon>
        <taxon>Brucella/Ochrobactrum group</taxon>
        <taxon>Ochrobactrum</taxon>
    </lineage>
</organism>
<dbReference type="EMBL" id="OOFM01000004">
    <property type="protein sequence ID" value="SPL63589.1"/>
    <property type="molecule type" value="Genomic_DNA"/>
</dbReference>
<dbReference type="AlphaFoldDB" id="A0A2P9HHL8"/>
<accession>A0A2P9HHL8</accession>
<gene>
    <name evidence="1" type="ORF">OHAE_3521</name>
</gene>
<sequence length="71" mass="7880">MRAFVRGYKPEELVGQIQQGDRNVVLLPDVPALALRKTDKIVVLGAVTNIESAEIVLMDNKPVRVNLRVRG</sequence>
<dbReference type="Proteomes" id="UP000246073">
    <property type="component" value="Unassembled WGS sequence"/>
</dbReference>
<name>A0A2P9HHL8_9HYPH</name>
<evidence type="ECO:0000313" key="2">
    <source>
        <dbReference type="Proteomes" id="UP000246073"/>
    </source>
</evidence>
<protein>
    <submittedName>
        <fullName evidence="1">Uncharacterized protein</fullName>
    </submittedName>
</protein>
<reference evidence="2" key="1">
    <citation type="submission" date="2017-12" db="EMBL/GenBank/DDBJ databases">
        <authorList>
            <person name="Diaz M."/>
        </authorList>
    </citation>
    <scope>NUCLEOTIDE SEQUENCE [LARGE SCALE GENOMIC DNA]</scope>
    <source>
        <strain evidence="2">FI11154</strain>
    </source>
</reference>
<evidence type="ECO:0000313" key="1">
    <source>
        <dbReference type="EMBL" id="SPL63589.1"/>
    </source>
</evidence>
<proteinExistence type="predicted"/>